<protein>
    <submittedName>
        <fullName evidence="1">Uncharacterized protein</fullName>
    </submittedName>
</protein>
<dbReference type="Proteomes" id="UP001059596">
    <property type="component" value="Unassembled WGS sequence"/>
</dbReference>
<reference evidence="1" key="1">
    <citation type="journal article" date="2023" name="Genome Biol. Evol.">
        <title>Long-read-based Genome Assembly of Drosophila gunungcola Reveals Fewer Chemosensory Genes in Flower-breeding Species.</title>
        <authorList>
            <person name="Negi A."/>
            <person name="Liao B.Y."/>
            <person name="Yeh S.D."/>
        </authorList>
    </citation>
    <scope>NUCLEOTIDE SEQUENCE</scope>
    <source>
        <strain evidence="1">Sukarami</strain>
    </source>
</reference>
<evidence type="ECO:0000313" key="1">
    <source>
        <dbReference type="EMBL" id="KAI8042683.1"/>
    </source>
</evidence>
<dbReference type="EMBL" id="JAMKOV010000002">
    <property type="protein sequence ID" value="KAI8042683.1"/>
    <property type="molecule type" value="Genomic_DNA"/>
</dbReference>
<gene>
    <name evidence="1" type="ORF">M5D96_004000</name>
</gene>
<organism evidence="1 2">
    <name type="scientific">Drosophila gunungcola</name>
    <name type="common">fruit fly</name>
    <dbReference type="NCBI Taxonomy" id="103775"/>
    <lineage>
        <taxon>Eukaryota</taxon>
        <taxon>Metazoa</taxon>
        <taxon>Ecdysozoa</taxon>
        <taxon>Arthropoda</taxon>
        <taxon>Hexapoda</taxon>
        <taxon>Insecta</taxon>
        <taxon>Pterygota</taxon>
        <taxon>Neoptera</taxon>
        <taxon>Endopterygota</taxon>
        <taxon>Diptera</taxon>
        <taxon>Brachycera</taxon>
        <taxon>Muscomorpha</taxon>
        <taxon>Ephydroidea</taxon>
        <taxon>Drosophilidae</taxon>
        <taxon>Drosophila</taxon>
        <taxon>Sophophora</taxon>
    </lineage>
</organism>
<accession>A0A9P9YTW4</accession>
<dbReference type="AlphaFoldDB" id="A0A9P9YTW4"/>
<comment type="caution">
    <text evidence="1">The sequence shown here is derived from an EMBL/GenBank/DDBJ whole genome shotgun (WGS) entry which is preliminary data.</text>
</comment>
<keyword evidence="2" id="KW-1185">Reference proteome</keyword>
<proteinExistence type="predicted"/>
<sequence>KIVPTKNPYKFGRNIFGKLSAQKLYICILLLSTLSRLLKVVQHCACNDTTATTTTKRRTTTA</sequence>
<feature type="non-terminal residue" evidence="1">
    <location>
        <position position="62"/>
    </location>
</feature>
<name>A0A9P9YTW4_9MUSC</name>
<evidence type="ECO:0000313" key="2">
    <source>
        <dbReference type="Proteomes" id="UP001059596"/>
    </source>
</evidence>